<dbReference type="SUPFAM" id="SSF46785">
    <property type="entry name" value="Winged helix' DNA-binding domain"/>
    <property type="match status" value="1"/>
</dbReference>
<dbReference type="InterPro" id="IPR036390">
    <property type="entry name" value="WH_DNA-bd_sf"/>
</dbReference>
<dbReference type="EMBL" id="VFQC01000001">
    <property type="protein sequence ID" value="TQN33427.1"/>
    <property type="molecule type" value="Genomic_DNA"/>
</dbReference>
<dbReference type="InterPro" id="IPR000524">
    <property type="entry name" value="Tscrpt_reg_HTH_GntR"/>
</dbReference>
<keyword evidence="6" id="KW-1185">Reference proteome</keyword>
<dbReference type="InterPro" id="IPR011711">
    <property type="entry name" value="GntR_C"/>
</dbReference>
<protein>
    <submittedName>
        <fullName evidence="5">GntR family transcriptional regulator</fullName>
    </submittedName>
</protein>
<feature type="domain" description="HTH gntR-type" evidence="4">
    <location>
        <begin position="26"/>
        <end position="96"/>
    </location>
</feature>
<dbReference type="InterPro" id="IPR036388">
    <property type="entry name" value="WH-like_DNA-bd_sf"/>
</dbReference>
<dbReference type="PANTHER" id="PTHR43537:SF24">
    <property type="entry name" value="GLUCONATE OPERON TRANSCRIPTIONAL REPRESSOR"/>
    <property type="match status" value="1"/>
</dbReference>
<dbReference type="GO" id="GO:0003677">
    <property type="term" value="F:DNA binding"/>
    <property type="evidence" value="ECO:0007669"/>
    <property type="project" value="UniProtKB-KW"/>
</dbReference>
<organism evidence="5 6">
    <name type="scientific">Haloactinospora alba</name>
    <dbReference type="NCBI Taxonomy" id="405555"/>
    <lineage>
        <taxon>Bacteria</taxon>
        <taxon>Bacillati</taxon>
        <taxon>Actinomycetota</taxon>
        <taxon>Actinomycetes</taxon>
        <taxon>Streptosporangiales</taxon>
        <taxon>Nocardiopsidaceae</taxon>
        <taxon>Haloactinospora</taxon>
    </lineage>
</organism>
<evidence type="ECO:0000256" key="3">
    <source>
        <dbReference type="ARBA" id="ARBA00023163"/>
    </source>
</evidence>
<dbReference type="Pfam" id="PF07729">
    <property type="entry name" value="FCD"/>
    <property type="match status" value="1"/>
</dbReference>
<evidence type="ECO:0000313" key="6">
    <source>
        <dbReference type="Proteomes" id="UP000317422"/>
    </source>
</evidence>
<dbReference type="SMART" id="SM00345">
    <property type="entry name" value="HTH_GNTR"/>
    <property type="match status" value="1"/>
</dbReference>
<dbReference type="PANTHER" id="PTHR43537">
    <property type="entry name" value="TRANSCRIPTIONAL REGULATOR, GNTR FAMILY"/>
    <property type="match status" value="1"/>
</dbReference>
<name>A0A543NNR9_9ACTN</name>
<dbReference type="Proteomes" id="UP000317422">
    <property type="component" value="Unassembled WGS sequence"/>
</dbReference>
<reference evidence="5 6" key="1">
    <citation type="submission" date="2019-06" db="EMBL/GenBank/DDBJ databases">
        <title>Sequencing the genomes of 1000 actinobacteria strains.</title>
        <authorList>
            <person name="Klenk H.-P."/>
        </authorList>
    </citation>
    <scope>NUCLEOTIDE SEQUENCE [LARGE SCALE GENOMIC DNA]</scope>
    <source>
        <strain evidence="5 6">DSM 45015</strain>
    </source>
</reference>
<evidence type="ECO:0000256" key="2">
    <source>
        <dbReference type="ARBA" id="ARBA00023125"/>
    </source>
</evidence>
<dbReference type="RefSeq" id="WP_141924789.1">
    <property type="nucleotide sequence ID" value="NZ_VFQC01000001.1"/>
</dbReference>
<evidence type="ECO:0000259" key="4">
    <source>
        <dbReference type="PROSITE" id="PS50949"/>
    </source>
</evidence>
<dbReference type="AlphaFoldDB" id="A0A543NNR9"/>
<comment type="caution">
    <text evidence="5">The sequence shown here is derived from an EMBL/GenBank/DDBJ whole genome shotgun (WGS) entry which is preliminary data.</text>
</comment>
<dbReference type="Gene3D" id="1.20.120.530">
    <property type="entry name" value="GntR ligand-binding domain-like"/>
    <property type="match status" value="1"/>
</dbReference>
<evidence type="ECO:0000313" key="5">
    <source>
        <dbReference type="EMBL" id="TQN33427.1"/>
    </source>
</evidence>
<dbReference type="InterPro" id="IPR008920">
    <property type="entry name" value="TF_FadR/GntR_C"/>
</dbReference>
<dbReference type="PROSITE" id="PS50949">
    <property type="entry name" value="HTH_GNTR"/>
    <property type="match status" value="1"/>
</dbReference>
<dbReference type="Pfam" id="PF00392">
    <property type="entry name" value="GntR"/>
    <property type="match status" value="1"/>
</dbReference>
<keyword evidence="1" id="KW-0805">Transcription regulation</keyword>
<dbReference type="SUPFAM" id="SSF48008">
    <property type="entry name" value="GntR ligand-binding domain-like"/>
    <property type="match status" value="1"/>
</dbReference>
<keyword evidence="3" id="KW-0804">Transcription</keyword>
<gene>
    <name evidence="5" type="ORF">FHX37_3444</name>
</gene>
<dbReference type="SMART" id="SM00895">
    <property type="entry name" value="FCD"/>
    <property type="match status" value="1"/>
</dbReference>
<accession>A0A543NNR9</accession>
<evidence type="ECO:0000256" key="1">
    <source>
        <dbReference type="ARBA" id="ARBA00023015"/>
    </source>
</evidence>
<dbReference type="OrthoDB" id="9784718at2"/>
<proteinExistence type="predicted"/>
<sequence>MSGSSEPGTPAANPLNAVPLAGIRRLSAKDSVRARIALAVDLGLLAPGERLPSISAVASALEVGEVTVRRAFESLAGDGVLQGRRGRGGGTFVAADPPTGVVREVAAYTADTATVHRLIDQRLLLECGAAHLAALHATPQRLGELQELVDDMDATTTWTRFRELDTRFHHLVADTSGVAHAQRELSEVLGQLHEYFLPYRMDVLHQSNRDHRDLVGALRGGAPDDAVRITHRHVTALRRTMFVGFTTGGEGEEQEPGSPAG</sequence>
<keyword evidence="2" id="KW-0238">DNA-binding</keyword>
<dbReference type="GO" id="GO:0003700">
    <property type="term" value="F:DNA-binding transcription factor activity"/>
    <property type="evidence" value="ECO:0007669"/>
    <property type="project" value="InterPro"/>
</dbReference>
<dbReference type="Gene3D" id="1.10.10.10">
    <property type="entry name" value="Winged helix-like DNA-binding domain superfamily/Winged helix DNA-binding domain"/>
    <property type="match status" value="1"/>
</dbReference>